<dbReference type="InterPro" id="IPR011009">
    <property type="entry name" value="Kinase-like_dom_sf"/>
</dbReference>
<dbReference type="Proteomes" id="UP000516314">
    <property type="component" value="Chromosome 2"/>
</dbReference>
<protein>
    <recommendedName>
        <fullName evidence="2">mitogen-activated protein kinase kinase kinase</fullName>
        <ecNumber evidence="2">2.7.11.25</ecNumber>
    </recommendedName>
</protein>
<comment type="catalytic activity">
    <reaction evidence="11">
        <text>L-threonyl-[protein] + ATP = O-phospho-L-threonyl-[protein] + ADP + H(+)</text>
        <dbReference type="Rhea" id="RHEA:46608"/>
        <dbReference type="Rhea" id="RHEA-COMP:11060"/>
        <dbReference type="Rhea" id="RHEA-COMP:11605"/>
        <dbReference type="ChEBI" id="CHEBI:15378"/>
        <dbReference type="ChEBI" id="CHEBI:30013"/>
        <dbReference type="ChEBI" id="CHEBI:30616"/>
        <dbReference type="ChEBI" id="CHEBI:61977"/>
        <dbReference type="ChEBI" id="CHEBI:456216"/>
        <dbReference type="EC" id="2.7.11.25"/>
    </reaction>
</comment>
<evidence type="ECO:0000256" key="13">
    <source>
        <dbReference type="PROSITE-ProRule" id="PRU10141"/>
    </source>
</evidence>
<dbReference type="SMART" id="SM00220">
    <property type="entry name" value="S_TKc"/>
    <property type="match status" value="1"/>
</dbReference>
<reference evidence="16 17" key="1">
    <citation type="submission" date="2020-09" db="EMBL/GenBank/DDBJ databases">
        <authorList>
            <person name="Ashkenazy H."/>
        </authorList>
    </citation>
    <scope>NUCLEOTIDE SEQUENCE [LARGE SCALE GENOMIC DNA]</scope>
    <source>
        <strain evidence="17">cv. Cdm-0</strain>
    </source>
</reference>
<dbReference type="PANTHER" id="PTHR48011:SF96">
    <property type="entry name" value="MITOGEN-ACTIVATED PROTEIN KINASE KINASE KINASE 17"/>
    <property type="match status" value="1"/>
</dbReference>
<dbReference type="Pfam" id="PF00069">
    <property type="entry name" value="Pkinase"/>
    <property type="match status" value="1"/>
</dbReference>
<dbReference type="AlphaFoldDB" id="A0A7G2ECS2"/>
<dbReference type="InterPro" id="IPR011008">
    <property type="entry name" value="Dimeric_a/b-barrel"/>
</dbReference>
<comment type="catalytic activity">
    <reaction evidence="12">
        <text>L-seryl-[protein] + ATP = O-phospho-L-seryl-[protein] + ADP + H(+)</text>
        <dbReference type="Rhea" id="RHEA:17989"/>
        <dbReference type="Rhea" id="RHEA-COMP:9863"/>
        <dbReference type="Rhea" id="RHEA-COMP:11604"/>
        <dbReference type="ChEBI" id="CHEBI:15378"/>
        <dbReference type="ChEBI" id="CHEBI:29999"/>
        <dbReference type="ChEBI" id="CHEBI:30616"/>
        <dbReference type="ChEBI" id="CHEBI:83421"/>
        <dbReference type="ChEBI" id="CHEBI:456216"/>
        <dbReference type="EC" id="2.7.11.25"/>
    </reaction>
</comment>
<keyword evidence="9 13" id="KW-0067">ATP-binding</keyword>
<accession>A0A7G2ECS2</accession>
<dbReference type="GO" id="GO:0009738">
    <property type="term" value="P:abscisic acid-activated signaling pathway"/>
    <property type="evidence" value="ECO:0007669"/>
    <property type="project" value="UniProtKB-KW"/>
</dbReference>
<sequence length="633" mass="71338">MEWTRGRILGRGSTATVYAAACHNSDEILAVKSSEVHRSEFLQREAKILSSLSSPYVIGYRGSETKRESNGVVMYNILMEYAPYGTLTDAAAKDGGRVDETRVVKYTRDILKGLEYIHSKGIVHCDVKGSNVVISEKGEAKIADFGCAKRVDPVFEAPVMGTPAFMAPEVARGEKQGKESDIWAVGCTMIEMVTGSPPWTKADSREDPVSVLYRVGYSSETPELPCLLAEEAKDFLEKCLKREANERWTATQLLNHPFLTTKPDIEPVLVPGLISNSPTSVTDQTFWRSVEEEEEEETEEIQKDSRDLDRLSLWGCYSERIGRLKCVGGLDGTRCDMEGGDWIMRQQCERLSPPHSIMIHQALALPRPTLTRGFVSNGGGMFVHQCRTKTPRVTFCAADDQIASSKSNNTRKVVEHVCLLKAKEGLSEEVEKDMLDYLYTTQYQMRGIVAISVGCIGDRNNEYFTHALYMRFQKKEDLDKFYENPFFLKVLNEYVTPFCHGLTNVDYESEVEDDILAIFRKGEEYNYGEEFVLLITFAKSASEKNTKDAMDSFAQLTSSLPSLIVQSTQGSNFNGSSKEFTHAAVVRFRSFDAMEIFFEGREYKDMWRSQFEPFIEKSEALHFSVDPVGTDVM</sequence>
<keyword evidence="3" id="KW-0723">Serine/threonine-protein kinase</keyword>
<dbReference type="SUPFAM" id="SSF56112">
    <property type="entry name" value="Protein kinase-like (PK-like)"/>
    <property type="match status" value="1"/>
</dbReference>
<evidence type="ECO:0000256" key="3">
    <source>
        <dbReference type="ARBA" id="ARBA00022527"/>
    </source>
</evidence>
<evidence type="ECO:0000256" key="4">
    <source>
        <dbReference type="ARBA" id="ARBA00022553"/>
    </source>
</evidence>
<gene>
    <name evidence="16" type="ORF">AT9943_LOCUS8293</name>
</gene>
<dbReference type="FunFam" id="1.10.510.10:FF:000852">
    <property type="entry name" value="Mitogen-activated protein kinase kinase kinase 17"/>
    <property type="match status" value="1"/>
</dbReference>
<dbReference type="InterPro" id="IPR000719">
    <property type="entry name" value="Prot_kinase_dom"/>
</dbReference>
<dbReference type="PROSITE" id="PS00108">
    <property type="entry name" value="PROTEIN_KINASE_ST"/>
    <property type="match status" value="1"/>
</dbReference>
<keyword evidence="4" id="KW-0597">Phosphoprotein</keyword>
<keyword evidence="10" id="KW-0539">Nucleus</keyword>
<evidence type="ECO:0000259" key="14">
    <source>
        <dbReference type="PROSITE" id="PS50011"/>
    </source>
</evidence>
<evidence type="ECO:0000256" key="9">
    <source>
        <dbReference type="ARBA" id="ARBA00022840"/>
    </source>
</evidence>
<dbReference type="GO" id="GO:0005524">
    <property type="term" value="F:ATP binding"/>
    <property type="evidence" value="ECO:0007669"/>
    <property type="project" value="UniProtKB-UniRule"/>
</dbReference>
<feature type="domain" description="Stress-response A/B barrel" evidence="15">
    <location>
        <begin position="414"/>
        <end position="507"/>
    </location>
</feature>
<evidence type="ECO:0000256" key="2">
    <source>
        <dbReference type="ARBA" id="ARBA00012406"/>
    </source>
</evidence>
<dbReference type="SUPFAM" id="SSF54909">
    <property type="entry name" value="Dimeric alpha+beta barrel"/>
    <property type="match status" value="2"/>
</dbReference>
<dbReference type="PROSITE" id="PS50011">
    <property type="entry name" value="PROTEIN_KINASE_DOM"/>
    <property type="match status" value="1"/>
</dbReference>
<dbReference type="GO" id="GO:0019901">
    <property type="term" value="F:protein kinase binding"/>
    <property type="evidence" value="ECO:0007669"/>
    <property type="project" value="UniProtKB-ARBA"/>
</dbReference>
<keyword evidence="7 13" id="KW-0547">Nucleotide-binding</keyword>
<feature type="binding site" evidence="13">
    <location>
        <position position="32"/>
    </location>
    <ligand>
        <name>ATP</name>
        <dbReference type="ChEBI" id="CHEBI:30616"/>
    </ligand>
</feature>
<keyword evidence="8" id="KW-0418">Kinase</keyword>
<keyword evidence="6" id="KW-0938">Abscisic acid signaling pathway</keyword>
<organism evidence="16 17">
    <name type="scientific">Arabidopsis thaliana</name>
    <name type="common">Mouse-ear cress</name>
    <dbReference type="NCBI Taxonomy" id="3702"/>
    <lineage>
        <taxon>Eukaryota</taxon>
        <taxon>Viridiplantae</taxon>
        <taxon>Streptophyta</taxon>
        <taxon>Embryophyta</taxon>
        <taxon>Tracheophyta</taxon>
        <taxon>Spermatophyta</taxon>
        <taxon>Magnoliopsida</taxon>
        <taxon>eudicotyledons</taxon>
        <taxon>Gunneridae</taxon>
        <taxon>Pentapetalae</taxon>
        <taxon>rosids</taxon>
        <taxon>malvids</taxon>
        <taxon>Brassicales</taxon>
        <taxon>Brassicaceae</taxon>
        <taxon>Camelineae</taxon>
        <taxon>Arabidopsis</taxon>
    </lineage>
</organism>
<dbReference type="InterPro" id="IPR017441">
    <property type="entry name" value="Protein_kinase_ATP_BS"/>
</dbReference>
<dbReference type="InterPro" id="IPR052751">
    <property type="entry name" value="Plant_MAPKKK"/>
</dbReference>
<dbReference type="PANTHER" id="PTHR48011">
    <property type="entry name" value="CCR4-NOT TRANSCRIPTIONAL COMPLEX SUBUNIT CAF120-RELATED"/>
    <property type="match status" value="1"/>
</dbReference>
<dbReference type="EMBL" id="LR881467">
    <property type="protein sequence ID" value="CAD5320152.1"/>
    <property type="molecule type" value="Genomic_DNA"/>
</dbReference>
<dbReference type="Pfam" id="PF07876">
    <property type="entry name" value="Dabb"/>
    <property type="match status" value="1"/>
</dbReference>
<feature type="domain" description="Stress-response A/B barrel" evidence="15">
    <location>
        <begin position="529"/>
        <end position="623"/>
    </location>
</feature>
<evidence type="ECO:0000256" key="8">
    <source>
        <dbReference type="ARBA" id="ARBA00022777"/>
    </source>
</evidence>
<dbReference type="PROSITE" id="PS00107">
    <property type="entry name" value="PROTEIN_KINASE_ATP"/>
    <property type="match status" value="1"/>
</dbReference>
<evidence type="ECO:0000256" key="12">
    <source>
        <dbReference type="ARBA" id="ARBA00048329"/>
    </source>
</evidence>
<dbReference type="Gene3D" id="3.30.70.100">
    <property type="match status" value="2"/>
</dbReference>
<feature type="domain" description="Protein kinase" evidence="14">
    <location>
        <begin position="3"/>
        <end position="259"/>
    </location>
</feature>
<evidence type="ECO:0000313" key="17">
    <source>
        <dbReference type="Proteomes" id="UP000516314"/>
    </source>
</evidence>
<evidence type="ECO:0000256" key="10">
    <source>
        <dbReference type="ARBA" id="ARBA00023242"/>
    </source>
</evidence>
<evidence type="ECO:0000256" key="1">
    <source>
        <dbReference type="ARBA" id="ARBA00004123"/>
    </source>
</evidence>
<evidence type="ECO:0000313" key="16">
    <source>
        <dbReference type="EMBL" id="CAD5320152.1"/>
    </source>
</evidence>
<evidence type="ECO:0000256" key="5">
    <source>
        <dbReference type="ARBA" id="ARBA00022679"/>
    </source>
</evidence>
<dbReference type="InterPro" id="IPR013097">
    <property type="entry name" value="Dabb"/>
</dbReference>
<dbReference type="EC" id="2.7.11.25" evidence="2"/>
<keyword evidence="5" id="KW-0808">Transferase</keyword>
<dbReference type="GO" id="GO:0006970">
    <property type="term" value="P:response to osmotic stress"/>
    <property type="evidence" value="ECO:0007669"/>
    <property type="project" value="UniProtKB-ARBA"/>
</dbReference>
<name>A0A7G2ECS2_ARATH</name>
<evidence type="ECO:0000256" key="6">
    <source>
        <dbReference type="ARBA" id="ARBA00022682"/>
    </source>
</evidence>
<comment type="subcellular location">
    <subcellularLocation>
        <location evidence="1">Nucleus</location>
    </subcellularLocation>
</comment>
<evidence type="ECO:0000256" key="7">
    <source>
        <dbReference type="ARBA" id="ARBA00022741"/>
    </source>
</evidence>
<dbReference type="GO" id="GO:0004709">
    <property type="term" value="F:MAP kinase kinase kinase activity"/>
    <property type="evidence" value="ECO:0007669"/>
    <property type="project" value="UniProtKB-EC"/>
</dbReference>
<proteinExistence type="predicted"/>
<dbReference type="SMART" id="SM00886">
    <property type="entry name" value="Dabb"/>
    <property type="match status" value="2"/>
</dbReference>
<evidence type="ECO:0000259" key="15">
    <source>
        <dbReference type="PROSITE" id="PS51502"/>
    </source>
</evidence>
<dbReference type="CDD" id="cd06606">
    <property type="entry name" value="STKc_MAPKKK"/>
    <property type="match status" value="1"/>
</dbReference>
<dbReference type="InterPro" id="IPR008271">
    <property type="entry name" value="Ser/Thr_kinase_AS"/>
</dbReference>
<dbReference type="Gene3D" id="1.10.510.10">
    <property type="entry name" value="Transferase(Phosphotransferase) domain 1"/>
    <property type="match status" value="1"/>
</dbReference>
<dbReference type="GO" id="GO:0005634">
    <property type="term" value="C:nucleus"/>
    <property type="evidence" value="ECO:0007669"/>
    <property type="project" value="UniProtKB-SubCell"/>
</dbReference>
<dbReference type="PROSITE" id="PS51502">
    <property type="entry name" value="S_R_A_B_BARREL"/>
    <property type="match status" value="2"/>
</dbReference>
<evidence type="ECO:0000256" key="11">
    <source>
        <dbReference type="ARBA" id="ARBA00047559"/>
    </source>
</evidence>